<sequence>MKRIVSISIGSSKRDHCVEVELLGEKFSIERIGTDGSIKKAIALIEELDGRVAALGMGGIDLYLWAGENRYIIREALALKKAARLTPIVDGSGLKNSLEPRVIRHLGETGIINFKRKTTLITCALDRFGMAQAIDAYKGKLILGDLLFALGMDLPISSLQHIQKIAQWLAPIICRLPFKMLYPTGNKQNKNTRSKVTKYYDIADIIAGDFHYIKRYMPQSMKGKIVITNTITKEDALELKERGAYLLVTTTPQLGERSFGTNVMEAMMAAMIQEGKYRTYEDVIEASNFKPRIEYLQPQSNV</sequence>
<dbReference type="Proteomes" id="UP000035704">
    <property type="component" value="Chromosome"/>
</dbReference>
<dbReference type="KEGG" id="cace:CACET_c36710"/>
<accession>A0A0D8I5P0</accession>
<dbReference type="PATRIC" id="fig|84022.5.peg.2508"/>
<proteinExistence type="predicted"/>
<name>A0A0D8I5P0_9CLOT</name>
<gene>
    <name evidence="1" type="ORF">CACET_c36710</name>
</gene>
<dbReference type="AlphaFoldDB" id="A0A0D8I5P0"/>
<organism evidence="1 2">
    <name type="scientific">Clostridium aceticum</name>
    <dbReference type="NCBI Taxonomy" id="84022"/>
    <lineage>
        <taxon>Bacteria</taxon>
        <taxon>Bacillati</taxon>
        <taxon>Bacillota</taxon>
        <taxon>Clostridia</taxon>
        <taxon>Eubacteriales</taxon>
        <taxon>Clostridiaceae</taxon>
        <taxon>Clostridium</taxon>
    </lineage>
</organism>
<keyword evidence="2" id="KW-1185">Reference proteome</keyword>
<evidence type="ECO:0000313" key="2">
    <source>
        <dbReference type="Proteomes" id="UP000035704"/>
    </source>
</evidence>
<dbReference type="STRING" id="84022.CACET_c36710"/>
<dbReference type="EMBL" id="CP009687">
    <property type="protein sequence ID" value="AKL97099.1"/>
    <property type="molecule type" value="Genomic_DNA"/>
</dbReference>
<evidence type="ECO:0000313" key="1">
    <source>
        <dbReference type="EMBL" id="AKL97099.1"/>
    </source>
</evidence>
<reference evidence="1 2" key="1">
    <citation type="submission" date="2014-10" db="EMBL/GenBank/DDBJ databases">
        <title>Genome sequence of Clostridium aceticum DSM 1496.</title>
        <authorList>
            <person name="Poehlein A."/>
            <person name="Schiel-Bengelsdorf B."/>
            <person name="Gottschalk G."/>
            <person name="Duerre P."/>
            <person name="Daniel R."/>
        </authorList>
    </citation>
    <scope>NUCLEOTIDE SEQUENCE [LARGE SCALE GENOMIC DNA]</scope>
    <source>
        <strain evidence="1 2">DSM 1496</strain>
    </source>
</reference>
<dbReference type="RefSeq" id="WP_044826367.1">
    <property type="nucleotide sequence ID" value="NZ_CP009687.1"/>
</dbReference>
<dbReference type="OrthoDB" id="9780944at2"/>
<protein>
    <submittedName>
        <fullName evidence="1">Uncharacterized protein</fullName>
    </submittedName>
</protein>